<accession>A0ABU9MR66</accession>
<organism evidence="1 2">
    <name type="scientific">Pantoea brenneri</name>
    <dbReference type="NCBI Taxonomy" id="472694"/>
    <lineage>
        <taxon>Bacteria</taxon>
        <taxon>Pseudomonadati</taxon>
        <taxon>Pseudomonadota</taxon>
        <taxon>Gammaproteobacteria</taxon>
        <taxon>Enterobacterales</taxon>
        <taxon>Erwiniaceae</taxon>
        <taxon>Pantoea</taxon>
    </lineage>
</organism>
<reference evidence="1 2" key="1">
    <citation type="submission" date="2024-04" db="EMBL/GenBank/DDBJ databases">
        <authorList>
            <person name="Suleimanova A.D."/>
            <person name="Pudova D.S."/>
            <person name="Shagimardanova E.I."/>
            <person name="Sharipova M.R."/>
        </authorList>
    </citation>
    <scope>NUCLEOTIDE SEQUENCE [LARGE SCALE GENOMIC DNA]</scope>
    <source>
        <strain evidence="1 2">3.1</strain>
    </source>
</reference>
<dbReference type="RefSeq" id="WP_161797063.1">
    <property type="nucleotide sequence ID" value="NZ_JBCGBG010000011.1"/>
</dbReference>
<keyword evidence="2" id="KW-1185">Reference proteome</keyword>
<evidence type="ECO:0000313" key="1">
    <source>
        <dbReference type="EMBL" id="MEL7698387.1"/>
    </source>
</evidence>
<dbReference type="EMBL" id="JBCGBG010000011">
    <property type="protein sequence ID" value="MEL7698387.1"/>
    <property type="molecule type" value="Genomic_DNA"/>
</dbReference>
<dbReference type="Proteomes" id="UP001468095">
    <property type="component" value="Unassembled WGS sequence"/>
</dbReference>
<gene>
    <name evidence="1" type="ORF">AABB92_22375</name>
</gene>
<comment type="caution">
    <text evidence="1">The sequence shown here is derived from an EMBL/GenBank/DDBJ whole genome shotgun (WGS) entry which is preliminary data.</text>
</comment>
<evidence type="ECO:0000313" key="2">
    <source>
        <dbReference type="Proteomes" id="UP001468095"/>
    </source>
</evidence>
<sequence>MTGTTKSLNLSQPFLVSALIAEIAKQSPHAKVNKAQFAAIVDAANRVVIAFNRDSGDA</sequence>
<protein>
    <submittedName>
        <fullName evidence="1">Uncharacterized protein</fullName>
    </submittedName>
</protein>
<name>A0ABU9MR66_9GAMM</name>
<proteinExistence type="predicted"/>